<keyword evidence="2" id="KW-1185">Reference proteome</keyword>
<dbReference type="Proteomes" id="UP001206128">
    <property type="component" value="Unassembled WGS sequence"/>
</dbReference>
<name>A0AAE3GLE7_9PSEU</name>
<proteinExistence type="predicted"/>
<protein>
    <submittedName>
        <fullName evidence="1">Uncharacterized protein</fullName>
    </submittedName>
</protein>
<evidence type="ECO:0000313" key="2">
    <source>
        <dbReference type="Proteomes" id="UP001206128"/>
    </source>
</evidence>
<dbReference type="EMBL" id="JAMTCK010000020">
    <property type="protein sequence ID" value="MCP2169773.1"/>
    <property type="molecule type" value="Genomic_DNA"/>
</dbReference>
<accession>A0AAE3GLE7</accession>
<organism evidence="1 2">
    <name type="scientific">Goodfellowiella coeruleoviolacea</name>
    <dbReference type="NCBI Taxonomy" id="334858"/>
    <lineage>
        <taxon>Bacteria</taxon>
        <taxon>Bacillati</taxon>
        <taxon>Actinomycetota</taxon>
        <taxon>Actinomycetes</taxon>
        <taxon>Pseudonocardiales</taxon>
        <taxon>Pseudonocardiaceae</taxon>
        <taxon>Goodfellowiella</taxon>
    </lineage>
</organism>
<dbReference type="AlphaFoldDB" id="A0AAE3GLE7"/>
<reference evidence="1" key="1">
    <citation type="submission" date="2022-06" db="EMBL/GenBank/DDBJ databases">
        <title>Genomic Encyclopedia of Archaeal and Bacterial Type Strains, Phase II (KMG-II): from individual species to whole genera.</title>
        <authorList>
            <person name="Goeker M."/>
        </authorList>
    </citation>
    <scope>NUCLEOTIDE SEQUENCE</scope>
    <source>
        <strain evidence="1">DSM 43935</strain>
    </source>
</reference>
<comment type="caution">
    <text evidence="1">The sequence shown here is derived from an EMBL/GenBank/DDBJ whole genome shotgun (WGS) entry which is preliminary data.</text>
</comment>
<evidence type="ECO:0000313" key="1">
    <source>
        <dbReference type="EMBL" id="MCP2169773.1"/>
    </source>
</evidence>
<dbReference type="RefSeq" id="WP_253779034.1">
    <property type="nucleotide sequence ID" value="NZ_JAMTCK010000020.1"/>
</dbReference>
<sequence length="84" mass="9715">MTVPIARQYVAAIDLTFRWKRGDSRMDVMQGRDMASYGNEHGNVIDQHPVDRRGWQDGLAVLAKINEWLRQKRPAFYSAHGPFN</sequence>
<gene>
    <name evidence="1" type="ORF">LX83_006659</name>
</gene>